<dbReference type="SUPFAM" id="SSF54909">
    <property type="entry name" value="Dimeric alpha+beta barrel"/>
    <property type="match status" value="1"/>
</dbReference>
<keyword evidence="1" id="KW-0805">Transcription regulation</keyword>
<dbReference type="Pfam" id="PF13412">
    <property type="entry name" value="HTH_24"/>
    <property type="match status" value="1"/>
</dbReference>
<dbReference type="InterPro" id="IPR019885">
    <property type="entry name" value="Tscrpt_reg_HTH_AsnC-type_CS"/>
</dbReference>
<protein>
    <submittedName>
        <fullName evidence="5">AsnC family protein</fullName>
    </submittedName>
</protein>
<dbReference type="PANTHER" id="PTHR30154">
    <property type="entry name" value="LEUCINE-RESPONSIVE REGULATORY PROTEIN"/>
    <property type="match status" value="1"/>
</dbReference>
<comment type="caution">
    <text evidence="5">The sequence shown here is derived from an EMBL/GenBank/DDBJ whole genome shotgun (WGS) entry which is preliminary data.</text>
</comment>
<dbReference type="GO" id="GO:0043565">
    <property type="term" value="F:sequence-specific DNA binding"/>
    <property type="evidence" value="ECO:0007669"/>
    <property type="project" value="InterPro"/>
</dbReference>
<dbReference type="SMART" id="SM00344">
    <property type="entry name" value="HTH_ASNC"/>
    <property type="match status" value="1"/>
</dbReference>
<dbReference type="Gene3D" id="1.10.10.10">
    <property type="entry name" value="Winged helix-like DNA-binding domain superfamily/Winged helix DNA-binding domain"/>
    <property type="match status" value="1"/>
</dbReference>
<dbReference type="InterPro" id="IPR019887">
    <property type="entry name" value="Tscrpt_reg_AsnC/Lrp_C"/>
</dbReference>
<gene>
    <name evidence="5" type="ORF">CEV32_4365</name>
</gene>
<dbReference type="Pfam" id="PF01037">
    <property type="entry name" value="AsnC_trans_reg"/>
    <property type="match status" value="1"/>
</dbReference>
<dbReference type="InterPro" id="IPR036388">
    <property type="entry name" value="WH-like_DNA-bd_sf"/>
</dbReference>
<dbReference type="PANTHER" id="PTHR30154:SF34">
    <property type="entry name" value="TRANSCRIPTIONAL REGULATOR AZLB"/>
    <property type="match status" value="1"/>
</dbReference>
<proteinExistence type="predicted"/>
<sequence>MKSAIKLDAVDLRILEAVQQNARITKLALAEQVGLSPTPCWLRLRKLEEAGVVTGYHARIAYRKIAPIAHVMVQITLGNHRQSDFDRFERAIAVIPEIVSCWSVGGGIDYFLMIMARDIDGYQRLIDRLLDQNIGIERYFTYIVTKLVKDEKTGVPLSLLSDIVE</sequence>
<dbReference type="Proteomes" id="UP000216345">
    <property type="component" value="Unassembled WGS sequence"/>
</dbReference>
<dbReference type="PRINTS" id="PR00033">
    <property type="entry name" value="HTHASNC"/>
</dbReference>
<dbReference type="GO" id="GO:0005829">
    <property type="term" value="C:cytosol"/>
    <property type="evidence" value="ECO:0007669"/>
    <property type="project" value="TreeGrafter"/>
</dbReference>
<dbReference type="InterPro" id="IPR011008">
    <property type="entry name" value="Dimeric_a/b-barrel"/>
</dbReference>
<dbReference type="PROSITE" id="PS00519">
    <property type="entry name" value="HTH_ASNC_1"/>
    <property type="match status" value="1"/>
</dbReference>
<dbReference type="GO" id="GO:0043200">
    <property type="term" value="P:response to amino acid"/>
    <property type="evidence" value="ECO:0007669"/>
    <property type="project" value="TreeGrafter"/>
</dbReference>
<dbReference type="Gene3D" id="3.30.70.920">
    <property type="match status" value="1"/>
</dbReference>
<name>A0A256FN40_9HYPH</name>
<dbReference type="OrthoDB" id="9803143at2"/>
<dbReference type="GO" id="GO:0006355">
    <property type="term" value="P:regulation of DNA-templated transcription"/>
    <property type="evidence" value="ECO:0007669"/>
    <property type="project" value="UniProtKB-ARBA"/>
</dbReference>
<evidence type="ECO:0000259" key="4">
    <source>
        <dbReference type="PROSITE" id="PS50956"/>
    </source>
</evidence>
<feature type="domain" description="HTH asnC-type" evidence="4">
    <location>
        <begin position="7"/>
        <end position="68"/>
    </location>
</feature>
<evidence type="ECO:0000313" key="5">
    <source>
        <dbReference type="EMBL" id="OYR16136.1"/>
    </source>
</evidence>
<dbReference type="PROSITE" id="PS50956">
    <property type="entry name" value="HTH_ASNC_2"/>
    <property type="match status" value="1"/>
</dbReference>
<evidence type="ECO:0000256" key="2">
    <source>
        <dbReference type="ARBA" id="ARBA00023125"/>
    </source>
</evidence>
<keyword evidence="2" id="KW-0238">DNA-binding</keyword>
<dbReference type="CDD" id="cd00090">
    <property type="entry name" value="HTH_ARSR"/>
    <property type="match status" value="1"/>
</dbReference>
<dbReference type="InterPro" id="IPR019888">
    <property type="entry name" value="Tscrpt_reg_AsnC-like"/>
</dbReference>
<evidence type="ECO:0000256" key="3">
    <source>
        <dbReference type="ARBA" id="ARBA00023163"/>
    </source>
</evidence>
<keyword evidence="3" id="KW-0804">Transcription</keyword>
<reference evidence="5 6" key="1">
    <citation type="submission" date="2017-07" db="EMBL/GenBank/DDBJ databases">
        <title>Phylogenetic study on the rhizospheric bacterium Ochrobactrum sp. A44.</title>
        <authorList>
            <person name="Krzyzanowska D.M."/>
            <person name="Ossowicki A."/>
            <person name="Rajewska M."/>
            <person name="Maciag T."/>
            <person name="Kaczynski Z."/>
            <person name="Czerwicka M."/>
            <person name="Jafra S."/>
        </authorList>
    </citation>
    <scope>NUCLEOTIDE SEQUENCE [LARGE SCALE GENOMIC DNA]</scope>
    <source>
        <strain evidence="5 6">PR17</strain>
    </source>
</reference>
<dbReference type="InterPro" id="IPR011991">
    <property type="entry name" value="ArsR-like_HTH"/>
</dbReference>
<keyword evidence="6" id="KW-1185">Reference proteome</keyword>
<dbReference type="AlphaFoldDB" id="A0A256FN40"/>
<dbReference type="EMBL" id="NNRK01000023">
    <property type="protein sequence ID" value="OYR16136.1"/>
    <property type="molecule type" value="Genomic_DNA"/>
</dbReference>
<dbReference type="InterPro" id="IPR036390">
    <property type="entry name" value="WH_DNA-bd_sf"/>
</dbReference>
<evidence type="ECO:0000313" key="6">
    <source>
        <dbReference type="Proteomes" id="UP000216345"/>
    </source>
</evidence>
<accession>A0A256FN40</accession>
<dbReference type="SUPFAM" id="SSF46785">
    <property type="entry name" value="Winged helix' DNA-binding domain"/>
    <property type="match status" value="1"/>
</dbReference>
<organism evidence="5 6">
    <name type="scientific">Brucella rhizosphaerae</name>
    <dbReference type="NCBI Taxonomy" id="571254"/>
    <lineage>
        <taxon>Bacteria</taxon>
        <taxon>Pseudomonadati</taxon>
        <taxon>Pseudomonadota</taxon>
        <taxon>Alphaproteobacteria</taxon>
        <taxon>Hyphomicrobiales</taxon>
        <taxon>Brucellaceae</taxon>
        <taxon>Brucella/Ochrobactrum group</taxon>
        <taxon>Brucella</taxon>
    </lineage>
</organism>
<dbReference type="InterPro" id="IPR000485">
    <property type="entry name" value="AsnC-type_HTH_dom"/>
</dbReference>
<evidence type="ECO:0000256" key="1">
    <source>
        <dbReference type="ARBA" id="ARBA00023015"/>
    </source>
</evidence>